<name>D7LLG8_ARALL</name>
<feature type="non-terminal residue" evidence="2">
    <location>
        <position position="1"/>
    </location>
</feature>
<protein>
    <submittedName>
        <fullName evidence="2">Predicted protein</fullName>
    </submittedName>
</protein>
<feature type="coiled-coil region" evidence="1">
    <location>
        <begin position="24"/>
        <end position="58"/>
    </location>
</feature>
<evidence type="ECO:0000256" key="1">
    <source>
        <dbReference type="SAM" id="Coils"/>
    </source>
</evidence>
<keyword evidence="1" id="KW-0175">Coiled coil</keyword>
<evidence type="ECO:0000313" key="2">
    <source>
        <dbReference type="EMBL" id="EFH55993.1"/>
    </source>
</evidence>
<evidence type="ECO:0000313" key="3">
    <source>
        <dbReference type="Proteomes" id="UP000008694"/>
    </source>
</evidence>
<reference evidence="3" key="1">
    <citation type="journal article" date="2011" name="Nat. Genet.">
        <title>The Arabidopsis lyrata genome sequence and the basis of rapid genome size change.</title>
        <authorList>
            <person name="Hu T.T."/>
            <person name="Pattyn P."/>
            <person name="Bakker E.G."/>
            <person name="Cao J."/>
            <person name="Cheng J.-F."/>
            <person name="Clark R.M."/>
            <person name="Fahlgren N."/>
            <person name="Fawcett J.A."/>
            <person name="Grimwood J."/>
            <person name="Gundlach H."/>
            <person name="Haberer G."/>
            <person name="Hollister J.D."/>
            <person name="Ossowski S."/>
            <person name="Ottilar R.P."/>
            <person name="Salamov A.A."/>
            <person name="Schneeberger K."/>
            <person name="Spannagl M."/>
            <person name="Wang X."/>
            <person name="Yang L."/>
            <person name="Nasrallah M.E."/>
            <person name="Bergelson J."/>
            <person name="Carrington J.C."/>
            <person name="Gaut B.S."/>
            <person name="Schmutz J."/>
            <person name="Mayer K.F.X."/>
            <person name="Van de Peer Y."/>
            <person name="Grigoriev I.V."/>
            <person name="Nordborg M."/>
            <person name="Weigel D."/>
            <person name="Guo Y.-L."/>
        </authorList>
    </citation>
    <scope>NUCLEOTIDE SEQUENCE [LARGE SCALE GENOMIC DNA]</scope>
    <source>
        <strain evidence="3">cv. MN47</strain>
    </source>
</reference>
<dbReference type="EMBL" id="GL348716">
    <property type="protein sequence ID" value="EFH55993.1"/>
    <property type="molecule type" value="Genomic_DNA"/>
</dbReference>
<proteinExistence type="predicted"/>
<accession>D7LLG8</accession>
<keyword evidence="3" id="KW-1185">Reference proteome</keyword>
<dbReference type="HOGENOM" id="CLU_2064693_0_0_1"/>
<sequence>LKKKLNEEREEVRVRFVKEGETDERDLENNAIGMLNEVQRLSREAQELKKTGENAQSEVVKAMEIETTSDKIRTAKIRLVAARKMKEAARAATRLLVETYRKKNVRKNRKKLLIINFTL</sequence>
<dbReference type="AlphaFoldDB" id="D7LLG8"/>
<organism evidence="3">
    <name type="scientific">Arabidopsis lyrata subsp. lyrata</name>
    <name type="common">Lyre-leaved rock-cress</name>
    <dbReference type="NCBI Taxonomy" id="81972"/>
    <lineage>
        <taxon>Eukaryota</taxon>
        <taxon>Viridiplantae</taxon>
        <taxon>Streptophyta</taxon>
        <taxon>Embryophyta</taxon>
        <taxon>Tracheophyta</taxon>
        <taxon>Spermatophyta</taxon>
        <taxon>Magnoliopsida</taxon>
        <taxon>eudicotyledons</taxon>
        <taxon>Gunneridae</taxon>
        <taxon>Pentapetalae</taxon>
        <taxon>rosids</taxon>
        <taxon>malvids</taxon>
        <taxon>Brassicales</taxon>
        <taxon>Brassicaceae</taxon>
        <taxon>Camelineae</taxon>
        <taxon>Arabidopsis</taxon>
    </lineage>
</organism>
<gene>
    <name evidence="2" type="ORF">ARALYDRAFT_669665</name>
</gene>
<dbReference type="Proteomes" id="UP000008694">
    <property type="component" value="Unassembled WGS sequence"/>
</dbReference>